<protein>
    <submittedName>
        <fullName evidence="6">Alpha-2-macroglobulin</fullName>
    </submittedName>
</protein>
<dbReference type="KEGG" id="dcb:C3Y92_07020"/>
<feature type="compositionally biased region" description="Low complexity" evidence="3">
    <location>
        <begin position="54"/>
        <end position="66"/>
    </location>
</feature>
<keyword evidence="2" id="KW-0732">Signal</keyword>
<dbReference type="InterPro" id="IPR041203">
    <property type="entry name" value="Bact_A2M_MG5"/>
</dbReference>
<evidence type="ECO:0000259" key="4">
    <source>
        <dbReference type="SMART" id="SM01359"/>
    </source>
</evidence>
<dbReference type="InterPro" id="IPR008930">
    <property type="entry name" value="Terpenoid_cyclase/PrenylTrfase"/>
</dbReference>
<evidence type="ECO:0000313" key="7">
    <source>
        <dbReference type="Proteomes" id="UP000293296"/>
    </source>
</evidence>
<evidence type="ECO:0000256" key="3">
    <source>
        <dbReference type="SAM" id="MobiDB-lite"/>
    </source>
</evidence>
<dbReference type="InterPro" id="IPR041462">
    <property type="entry name" value="Bact_A2M_MG6"/>
</dbReference>
<dbReference type="InterPro" id="IPR051802">
    <property type="entry name" value="YfhM-like"/>
</dbReference>
<dbReference type="CDD" id="cd02891">
    <property type="entry name" value="A2M_like"/>
    <property type="match status" value="1"/>
</dbReference>
<proteinExistence type="inferred from homology"/>
<dbReference type="GO" id="GO:0005615">
    <property type="term" value="C:extracellular space"/>
    <property type="evidence" value="ECO:0007669"/>
    <property type="project" value="InterPro"/>
</dbReference>
<dbReference type="Pfam" id="PF07703">
    <property type="entry name" value="A2M_BRD"/>
    <property type="match status" value="1"/>
</dbReference>
<evidence type="ECO:0000256" key="2">
    <source>
        <dbReference type="ARBA" id="ARBA00022729"/>
    </source>
</evidence>
<dbReference type="GO" id="GO:0004866">
    <property type="term" value="F:endopeptidase inhibitor activity"/>
    <property type="evidence" value="ECO:0007669"/>
    <property type="project" value="InterPro"/>
</dbReference>
<sequence>MKLLEAGMNDAQHSGSRQTWKNWLIAILFCIAAGEFVLLARAPAPAPEPPAPQAPATVQSPAQPAAPQNLDAVRVAGLAMDPERGRYLLAAFDRPVTGAREGASPAADPAAIEPALPGRWTWVSPYMLRFEPKDGFAQATVYTIAFKGQDFLTPPQTLAGKDSWQASYGSFEVARLTAHLEPAPEGGAMVVVRGEAAFNRSVDPKALVNHIKLIDPRAPDKPVSVSLTTTYAAKKLEFVSDPIEKTPQQRDVKIVITPGLRPEKGSIGLNREAVAVIPVALDPNLRLREAKAVSEEGMAAVRLLMSTPVEAGEAAAGHIRIEPDLATELSADGAELILSGEFEPGREYAVTLEKGLTAGDGAVLGENATKTVRIPDLAPSVDFRDQGVFLSRNGYKNLAVKSVNAAAAEVSIDRVYFNNMFPLFTMDYSAFEDDYGGGGVNSNLGDRIFSDRVPLRHKSNAAEITPVNLEKYIQGHEPGLYRIALTVPGKFEGYQRFVCLTDIGIVAKSGPGDLLVWTASTTTLAPLAGASVKVFSHQNQELAAGVTDAQGLFRAKVNPRANYDKRPYLVVAQKGADVSFLLYDRFRADDAGLDVGGAVMPATGYTAFVYGERDIYRPGETLEGLAVVRDVRLGVPPSMPVLIRLSDPQGRKIGEQAAVTGAEGAVSLKQALPSQSLTGAYSLEIVTGETVIGQYRFQVEEFVPDRISVSLSADTAKAEPGQPVAFGVTGRYLFGAPGADLPVEARGRLVKAAFAPKGYEQYVFGDPERSFEDSEFFQESASLDAEGKASFTAELPGDLSPPAALEAVFTARVREGGGRGVAGLVRMPVHVYAAYPGLKRLASDALPPGKPAAFECVSVASDGKLAATATLSATLYRDEWQTVLRKDGGTLKYESVRDPKLVESKDVALTAGKGKVSFTPPSFGSYRVVLEDPESGAATQLEFYAGGFGYSPWAMENPARIELKTDKADYASGETAKVQVRAPFGGKLLVAVEGTAIHDVQIVDLPGNTGEVLVPIKPEYLPGVYITATLVKKTANVVPGAPSRAYGATPIGVDKASGRLPVAIAAPAEIRPGTTLAAEVSAPPGSLVTVAVVDEGILQLIAQKTADPFAAFYAKRQLQVETSDTFALLLPEVAPLMGKALAGGGDGLEDLSGFVRSQSPAARTVAFWSGPVLVGPTGKAEVRFDIPEFQGQVRLMAVGLSGRRFAGTEAKTIVKSPVVVLPSFPRFLGFGDKAQATLTVRNDTGKDGSFTVALSATGPVSVVGSPRIVSIAKGDTANVPFDLTAAQAEGLASLSLAVSGNGETTADTVSLPVRSPLPPRTSVRSGALETASLTIPELASGEFLPGSAKRDVAVGPYPLIRFSGNLKSLLGYPYGCLEQTTSKAFPLLYFADLARAMDPGSFERDNPAGMVLSAIRRITGMQLYNGGFSMWPGGDEPQAWMSLYAAHFLVEAAAAGYPVDKEALAQALRFAAETGREAKLDAPDGPKLAAYALYVQARAGRADIGAMDNLRDASGKPLPAEARGLLGAAYAAVGNARAADRLLAGPPPSGEARKETGGTLDSTLRDKALYLSALLDAAPADPRLGSLAVDVGRLLEGEAYPSTQENAFALMALGKFYARQQAKKPFAGKLYAGSGLLSDVTSAKVLSLRGLSQPGDLRLDLDPGYQPGSCYYAVRTRGIPSAAAYSPQSAGLEIARTYLTRDGKPIEGNTVPQGALVVVKFAARATAGPVANVVLENLLPAGLEVENPRLATTERLPWMETPGEGETAHLDLRDDRILLFADLKKDAWQTHYALLRAVTPGVFSLPPAQAEAMYAPELRASGEAATFTVTAAGK</sequence>
<comment type="similarity">
    <text evidence="1">Belongs to the protease inhibitor I39 (alpha-2-macroglobulin) family. Bacterial alpha-2-macroglobulin subfamily.</text>
</comment>
<evidence type="ECO:0000259" key="5">
    <source>
        <dbReference type="SMART" id="SM01360"/>
    </source>
</evidence>
<keyword evidence="7" id="KW-1185">Reference proteome</keyword>
<dbReference type="EMBL" id="CP026538">
    <property type="protein sequence ID" value="QAZ66995.1"/>
    <property type="molecule type" value="Genomic_DNA"/>
</dbReference>
<dbReference type="SMART" id="SM01360">
    <property type="entry name" value="A2M"/>
    <property type="match status" value="1"/>
</dbReference>
<organism evidence="6 7">
    <name type="scientific">Solidesulfovibrio carbinolicus</name>
    <dbReference type="NCBI Taxonomy" id="296842"/>
    <lineage>
        <taxon>Bacteria</taxon>
        <taxon>Pseudomonadati</taxon>
        <taxon>Thermodesulfobacteriota</taxon>
        <taxon>Desulfovibrionia</taxon>
        <taxon>Desulfovibrionales</taxon>
        <taxon>Desulfovibrionaceae</taxon>
        <taxon>Solidesulfovibrio</taxon>
    </lineage>
</organism>
<dbReference type="PANTHER" id="PTHR40094:SF1">
    <property type="entry name" value="UBIQUITIN DOMAIN-CONTAINING PROTEIN"/>
    <property type="match status" value="1"/>
</dbReference>
<evidence type="ECO:0000256" key="1">
    <source>
        <dbReference type="ARBA" id="ARBA00010556"/>
    </source>
</evidence>
<dbReference type="InterPro" id="IPR002890">
    <property type="entry name" value="MG2"/>
</dbReference>
<gene>
    <name evidence="6" type="ORF">C3Y92_07020</name>
</gene>
<dbReference type="OrthoDB" id="9767116at2"/>
<dbReference type="SMART" id="SM01419">
    <property type="entry name" value="Thiol-ester_cl"/>
    <property type="match status" value="1"/>
</dbReference>
<name>A0A4P6HJG3_9BACT</name>
<dbReference type="Pfam" id="PF01835">
    <property type="entry name" value="MG2"/>
    <property type="match status" value="1"/>
</dbReference>
<accession>A0A4P6HJG3</accession>
<dbReference type="Proteomes" id="UP000293296">
    <property type="component" value="Chromosome"/>
</dbReference>
<evidence type="ECO:0000313" key="6">
    <source>
        <dbReference type="EMBL" id="QAZ66995.1"/>
    </source>
</evidence>
<dbReference type="InterPro" id="IPR047565">
    <property type="entry name" value="Alpha-macroglob_thiol-ester_cl"/>
</dbReference>
<dbReference type="Pfam" id="PF11974">
    <property type="entry name" value="bMG3"/>
    <property type="match status" value="1"/>
</dbReference>
<dbReference type="Pfam" id="PF07678">
    <property type="entry name" value="TED_complement"/>
    <property type="match status" value="1"/>
</dbReference>
<reference evidence="6 7" key="1">
    <citation type="submission" date="2018-02" db="EMBL/GenBank/DDBJ databases">
        <title>Genome sequence of Desulfovibrio carbinolicus DSM 3852.</title>
        <authorList>
            <person name="Wilbanks E."/>
            <person name="Skennerton C.T."/>
            <person name="Orphan V.J."/>
        </authorList>
    </citation>
    <scope>NUCLEOTIDE SEQUENCE [LARGE SCALE GENOMIC DNA]</scope>
    <source>
        <strain evidence="6 7">DSM 3852</strain>
    </source>
</reference>
<dbReference type="Pfam" id="PF17973">
    <property type="entry name" value="bMG10"/>
    <property type="match status" value="1"/>
</dbReference>
<dbReference type="InterPro" id="IPR011625">
    <property type="entry name" value="A2M_N_BRD"/>
</dbReference>
<dbReference type="InterPro" id="IPR001599">
    <property type="entry name" value="Macroglobln_a2"/>
</dbReference>
<feature type="domain" description="Alpha-2-macroglobulin" evidence="5">
    <location>
        <begin position="1165"/>
        <end position="1254"/>
    </location>
</feature>
<dbReference type="InterPro" id="IPR041246">
    <property type="entry name" value="Bact_MG10"/>
</dbReference>
<dbReference type="Gene3D" id="1.50.10.20">
    <property type="match status" value="1"/>
</dbReference>
<dbReference type="PANTHER" id="PTHR40094">
    <property type="entry name" value="ALPHA-2-MACROGLOBULIN HOMOLOG"/>
    <property type="match status" value="1"/>
</dbReference>
<dbReference type="SUPFAM" id="SSF48239">
    <property type="entry name" value="Terpenoid cyclases/Protein prenyltransferases"/>
    <property type="match status" value="1"/>
</dbReference>
<dbReference type="Gene3D" id="2.60.40.1930">
    <property type="match status" value="1"/>
</dbReference>
<dbReference type="Pfam" id="PF00207">
    <property type="entry name" value="A2M"/>
    <property type="match status" value="1"/>
</dbReference>
<dbReference type="Pfam" id="PF17962">
    <property type="entry name" value="bMG6"/>
    <property type="match status" value="1"/>
</dbReference>
<dbReference type="Pfam" id="PF17972">
    <property type="entry name" value="bMG5"/>
    <property type="match status" value="1"/>
</dbReference>
<feature type="region of interest" description="Disordered" evidence="3">
    <location>
        <begin position="46"/>
        <end position="66"/>
    </location>
</feature>
<dbReference type="InterPro" id="IPR021868">
    <property type="entry name" value="Alpha_2_Macroglob_MG3"/>
</dbReference>
<dbReference type="Gene3D" id="2.60.40.3710">
    <property type="match status" value="1"/>
</dbReference>
<feature type="domain" description="Alpha-2-macroglobulin bait region" evidence="4">
    <location>
        <begin position="961"/>
        <end position="1100"/>
    </location>
</feature>
<dbReference type="SMART" id="SM01359">
    <property type="entry name" value="A2M_N_2"/>
    <property type="match status" value="1"/>
</dbReference>
<dbReference type="InterPro" id="IPR011626">
    <property type="entry name" value="Alpha-macroglobulin_TED"/>
</dbReference>